<evidence type="ECO:0000313" key="2">
    <source>
        <dbReference type="WBParaSite" id="PTRK_0000236100.1"/>
    </source>
</evidence>
<dbReference type="WBParaSite" id="PTRK_0000236100.1">
    <property type="protein sequence ID" value="PTRK_0000236100.1"/>
    <property type="gene ID" value="PTRK_0000236100"/>
</dbReference>
<dbReference type="Proteomes" id="UP000038045">
    <property type="component" value="Unplaced"/>
</dbReference>
<name>A0A0N4Z5G8_PARTI</name>
<sequence>MNPLTPADAGAQCFGRGRDHAGWRGARCSCWVPASAGMSGFRCLRRPVLHQIIHDRRIGQRRGVAQGAQIVLGDLPQDPPHDLARAGLGQTRRPLNHVGRGDGADLLADLGDQDLAQVFGGLDPLVQGDIGVDALTLDVVGEADDGGLGHVVVQDQGALDLGRAHAVARDVDHVINAARDPVIAVFVTAAAVTGEVHARIGLEIGVEEALVVAVDRAHLARPAVGDAQIALGRAVQHAAFGVDDLQLDAGQGLGRRAGLGVGGPGQRRDQMAAGLGLPEGVDDRAAALADVF</sequence>
<dbReference type="AlphaFoldDB" id="A0A0N4Z5G8"/>
<accession>A0A0N4Z5G8</accession>
<keyword evidence="1" id="KW-1185">Reference proteome</keyword>
<reference evidence="2" key="1">
    <citation type="submission" date="2017-02" db="UniProtKB">
        <authorList>
            <consortium name="WormBaseParasite"/>
        </authorList>
    </citation>
    <scope>IDENTIFICATION</scope>
</reference>
<organism evidence="1 2">
    <name type="scientific">Parastrongyloides trichosuri</name>
    <name type="common">Possum-specific nematode worm</name>
    <dbReference type="NCBI Taxonomy" id="131310"/>
    <lineage>
        <taxon>Eukaryota</taxon>
        <taxon>Metazoa</taxon>
        <taxon>Ecdysozoa</taxon>
        <taxon>Nematoda</taxon>
        <taxon>Chromadorea</taxon>
        <taxon>Rhabditida</taxon>
        <taxon>Tylenchina</taxon>
        <taxon>Panagrolaimomorpha</taxon>
        <taxon>Strongyloidoidea</taxon>
        <taxon>Strongyloididae</taxon>
        <taxon>Parastrongyloides</taxon>
    </lineage>
</organism>
<proteinExistence type="predicted"/>
<protein>
    <submittedName>
        <fullName evidence="2">PE-PGRS family protein</fullName>
    </submittedName>
</protein>
<evidence type="ECO:0000313" key="1">
    <source>
        <dbReference type="Proteomes" id="UP000038045"/>
    </source>
</evidence>